<reference evidence="2 3" key="1">
    <citation type="submission" date="2015-09" db="EMBL/GenBank/DDBJ databases">
        <title>Host preference determinants of Valsa canker pathogens revealed by comparative genomics.</title>
        <authorList>
            <person name="Yin Z."/>
            <person name="Huang L."/>
        </authorList>
    </citation>
    <scope>NUCLEOTIDE SEQUENCE [LARGE SCALE GENOMIC DNA]</scope>
    <source>
        <strain evidence="2 3">03-1</strain>
    </source>
</reference>
<evidence type="ECO:0000313" key="3">
    <source>
        <dbReference type="Proteomes" id="UP000283895"/>
    </source>
</evidence>
<organism evidence="2 3">
    <name type="scientific">Cytospora schulzeri</name>
    <dbReference type="NCBI Taxonomy" id="448051"/>
    <lineage>
        <taxon>Eukaryota</taxon>
        <taxon>Fungi</taxon>
        <taxon>Dikarya</taxon>
        <taxon>Ascomycota</taxon>
        <taxon>Pezizomycotina</taxon>
        <taxon>Sordariomycetes</taxon>
        <taxon>Sordariomycetidae</taxon>
        <taxon>Diaporthales</taxon>
        <taxon>Cytosporaceae</taxon>
        <taxon>Cytospora</taxon>
    </lineage>
</organism>
<dbReference type="AlphaFoldDB" id="A0A423X168"/>
<feature type="domain" description="2EXR" evidence="1">
    <location>
        <begin position="3"/>
        <end position="100"/>
    </location>
</feature>
<gene>
    <name evidence="2" type="ORF">VMCG_02462</name>
</gene>
<protein>
    <recommendedName>
        <fullName evidence="1">2EXR domain-containing protein</fullName>
    </recommendedName>
</protein>
<comment type="caution">
    <text evidence="2">The sequence shown here is derived from an EMBL/GenBank/DDBJ whole genome shotgun (WGS) entry which is preliminary data.</text>
</comment>
<dbReference type="Pfam" id="PF20150">
    <property type="entry name" value="2EXR"/>
    <property type="match status" value="1"/>
</dbReference>
<dbReference type="Proteomes" id="UP000283895">
    <property type="component" value="Unassembled WGS sequence"/>
</dbReference>
<name>A0A423X168_9PEZI</name>
<sequence>MATFNTIPPEIRQEIWKLAMLPGPSVYSFHEEDFWTWTFYEDGEGGGRNYYPTFRKLLVPKQKRPAIMRLNKESRNYALSMLQEERKGVAAGHPRQYWFDMPDRPFMSDIDVFWIDNPRDLLEYAFKDRNWTKPWRIKHLALSSKCFDDVLEDVYQDEEDTRPPPRSGWDALKRCLRFFRDLEQISVVFGPTYHRTGRDVLMYDVNAGTDGSGWQVINPDVRLEDWTAGSTEEKQADVDSLVDRARTEVVEVLQEVARKRERMKPYEGMEQDGWSPWTYSASDLISHAHITVQPKRMVKLGDIRGQPIRNRNDASYDYL</sequence>
<keyword evidence="3" id="KW-1185">Reference proteome</keyword>
<dbReference type="EMBL" id="LKEA01000004">
    <property type="protein sequence ID" value="ROW09427.1"/>
    <property type="molecule type" value="Genomic_DNA"/>
</dbReference>
<dbReference type="InterPro" id="IPR045518">
    <property type="entry name" value="2EXR"/>
</dbReference>
<evidence type="ECO:0000259" key="1">
    <source>
        <dbReference type="Pfam" id="PF20150"/>
    </source>
</evidence>
<proteinExistence type="predicted"/>
<evidence type="ECO:0000313" key="2">
    <source>
        <dbReference type="EMBL" id="ROW09427.1"/>
    </source>
</evidence>
<accession>A0A423X168</accession>
<dbReference type="OrthoDB" id="3473305at2759"/>